<dbReference type="Pfam" id="PF01740">
    <property type="entry name" value="STAS"/>
    <property type="match status" value="1"/>
</dbReference>
<dbReference type="InterPro" id="IPR036513">
    <property type="entry name" value="STAS_dom_sf"/>
</dbReference>
<keyword evidence="2" id="KW-1185">Reference proteome</keyword>
<name>A0ABV6VL22_9ACTN</name>
<dbReference type="Gene3D" id="3.30.750.24">
    <property type="entry name" value="STAS domain"/>
    <property type="match status" value="1"/>
</dbReference>
<proteinExistence type="predicted"/>
<sequence>MPSEPDVLTVSTTVHGTDRAVVAISGQLDGDTAAVLQHQLAALTLQGRRFIVLDLALVPFMDSSGLNSVLRARSALLRHEGQLLLAAPSEPVRRLLDLTGISLATPLHDSTDLALAAFPAEEAPPRSGV</sequence>
<dbReference type="CDD" id="cd07043">
    <property type="entry name" value="STAS_anti-anti-sigma_factors"/>
    <property type="match status" value="1"/>
</dbReference>
<dbReference type="InterPro" id="IPR002645">
    <property type="entry name" value="STAS_dom"/>
</dbReference>
<dbReference type="PROSITE" id="PS50801">
    <property type="entry name" value="STAS"/>
    <property type="match status" value="1"/>
</dbReference>
<gene>
    <name evidence="1" type="ORF">ACEZDG_34050</name>
</gene>
<dbReference type="EMBL" id="JBHEZX010000023">
    <property type="protein sequence ID" value="MFC1414298.1"/>
    <property type="molecule type" value="Genomic_DNA"/>
</dbReference>
<reference evidence="1 2" key="1">
    <citation type="submission" date="2024-09" db="EMBL/GenBank/DDBJ databases">
        <authorList>
            <person name="Lee S.D."/>
        </authorList>
    </citation>
    <scope>NUCLEOTIDE SEQUENCE [LARGE SCALE GENOMIC DNA]</scope>
    <source>
        <strain evidence="1 2">N1-1</strain>
    </source>
</reference>
<dbReference type="InterPro" id="IPR003658">
    <property type="entry name" value="Anti-sigma_ant"/>
</dbReference>
<organism evidence="1 2">
    <name type="scientific">Streptacidiphilus alkalitolerans</name>
    <dbReference type="NCBI Taxonomy" id="3342712"/>
    <lineage>
        <taxon>Bacteria</taxon>
        <taxon>Bacillati</taxon>
        <taxon>Actinomycetota</taxon>
        <taxon>Actinomycetes</taxon>
        <taxon>Kitasatosporales</taxon>
        <taxon>Streptomycetaceae</taxon>
        <taxon>Streptacidiphilus</taxon>
    </lineage>
</organism>
<evidence type="ECO:0000313" key="1">
    <source>
        <dbReference type="EMBL" id="MFC1414298.1"/>
    </source>
</evidence>
<dbReference type="NCBIfam" id="TIGR00377">
    <property type="entry name" value="ant_ant_sig"/>
    <property type="match status" value="1"/>
</dbReference>
<dbReference type="PANTHER" id="PTHR33495">
    <property type="entry name" value="ANTI-SIGMA FACTOR ANTAGONIST TM_1081-RELATED-RELATED"/>
    <property type="match status" value="1"/>
</dbReference>
<evidence type="ECO:0000313" key="2">
    <source>
        <dbReference type="Proteomes" id="UP001592582"/>
    </source>
</evidence>
<dbReference type="PANTHER" id="PTHR33495:SF2">
    <property type="entry name" value="ANTI-SIGMA FACTOR ANTAGONIST TM_1081-RELATED"/>
    <property type="match status" value="1"/>
</dbReference>
<comment type="caution">
    <text evidence="1">The sequence shown here is derived from an EMBL/GenBank/DDBJ whole genome shotgun (WGS) entry which is preliminary data.</text>
</comment>
<dbReference type="SUPFAM" id="SSF52091">
    <property type="entry name" value="SpoIIaa-like"/>
    <property type="match status" value="1"/>
</dbReference>
<protein>
    <submittedName>
        <fullName evidence="1">STAS domain-containing protein</fullName>
    </submittedName>
</protein>
<accession>A0ABV6VL22</accession>
<dbReference type="Proteomes" id="UP001592582">
    <property type="component" value="Unassembled WGS sequence"/>
</dbReference>